<feature type="region of interest" description="Disordered" evidence="1">
    <location>
        <begin position="1"/>
        <end position="22"/>
    </location>
</feature>
<protein>
    <submittedName>
        <fullName evidence="2">Uncharacterized protein</fullName>
    </submittedName>
</protein>
<sequence length="102" mass="11736">MEVNPGRNTEHNSKDTGNAADSIHIRQVRTEVRHHIRHLSIVFVRNTPGFVDNVRNVCHVGSVGRVLCRGILQLCHRFGRGADQSQKENMGYPHYQLFLHIW</sequence>
<proteinExistence type="predicted"/>
<organism evidence="2">
    <name type="scientific">Cacopsylla melanoneura</name>
    <dbReference type="NCBI Taxonomy" id="428564"/>
    <lineage>
        <taxon>Eukaryota</taxon>
        <taxon>Metazoa</taxon>
        <taxon>Ecdysozoa</taxon>
        <taxon>Arthropoda</taxon>
        <taxon>Hexapoda</taxon>
        <taxon>Insecta</taxon>
        <taxon>Pterygota</taxon>
        <taxon>Neoptera</taxon>
        <taxon>Paraneoptera</taxon>
        <taxon>Hemiptera</taxon>
        <taxon>Sternorrhyncha</taxon>
        <taxon>Psylloidea</taxon>
        <taxon>Psyllidae</taxon>
        <taxon>Psyllinae</taxon>
        <taxon>Cacopsylla</taxon>
    </lineage>
</organism>
<dbReference type="AlphaFoldDB" id="A0A8D9EIH8"/>
<dbReference type="EMBL" id="HBUF01539923">
    <property type="protein sequence ID" value="CAG6754707.1"/>
    <property type="molecule type" value="Transcribed_RNA"/>
</dbReference>
<evidence type="ECO:0000256" key="1">
    <source>
        <dbReference type="SAM" id="MobiDB-lite"/>
    </source>
</evidence>
<evidence type="ECO:0000313" key="2">
    <source>
        <dbReference type="EMBL" id="CAG6754707.1"/>
    </source>
</evidence>
<reference evidence="2" key="1">
    <citation type="submission" date="2021-05" db="EMBL/GenBank/DDBJ databases">
        <authorList>
            <person name="Alioto T."/>
            <person name="Alioto T."/>
            <person name="Gomez Garrido J."/>
        </authorList>
    </citation>
    <scope>NUCLEOTIDE SEQUENCE</scope>
</reference>
<name>A0A8D9EIH8_9HEMI</name>
<accession>A0A8D9EIH8</accession>